<dbReference type="PANTHER" id="PTHR47334">
    <property type="entry name" value="SPLICING FACTOR PWI DOMAIN-CONTAINING PROTEIN / RNA RECOGNITION MOTIF (RRM)-CONTAINING PROTEIN"/>
    <property type="match status" value="1"/>
</dbReference>
<feature type="transmembrane region" description="Helical" evidence="1">
    <location>
        <begin position="86"/>
        <end position="107"/>
    </location>
</feature>
<proteinExistence type="predicted"/>
<evidence type="ECO:0000313" key="2">
    <source>
        <dbReference type="EMBL" id="WVZ11307.1"/>
    </source>
</evidence>
<evidence type="ECO:0000256" key="1">
    <source>
        <dbReference type="SAM" id="Phobius"/>
    </source>
</evidence>
<keyword evidence="1" id="KW-0812">Transmembrane</keyword>
<dbReference type="EMBL" id="CP144696">
    <property type="protein sequence ID" value="WVZ11307.1"/>
    <property type="molecule type" value="Genomic_DNA"/>
</dbReference>
<keyword evidence="3" id="KW-1185">Reference proteome</keyword>
<dbReference type="PANTHER" id="PTHR47334:SF2">
    <property type="entry name" value="RNA-BINDING MOTIF PROTEIN 25"/>
    <property type="match status" value="1"/>
</dbReference>
<sequence length="145" mass="16056">MYGIPRYPPPYGTMIRPVFPPRPPGAVNIPPISRPPVAGIPTVRPIIPPVVRPMVAPSATPAEKPQNTVYIGKIASTVENEFMLSLLQVIFLSLFFTWVGAGFGYLGQEFLSCNIFRAFSEATFGFEKTLNQLSFCGFLFYLSCY</sequence>
<dbReference type="InterPro" id="IPR053294">
    <property type="entry name" value="RBM_PWI_domain"/>
</dbReference>
<protein>
    <submittedName>
        <fullName evidence="2">Uncharacterized protein</fullName>
    </submittedName>
</protein>
<reference evidence="2 3" key="1">
    <citation type="journal article" date="2023" name="Life. Sci Alliance">
        <title>Evolutionary insights into 3D genome organization and epigenetic landscape of Vigna mungo.</title>
        <authorList>
            <person name="Junaid A."/>
            <person name="Singh B."/>
            <person name="Bhatia S."/>
        </authorList>
    </citation>
    <scope>NUCLEOTIDE SEQUENCE [LARGE SCALE GENOMIC DNA]</scope>
    <source>
        <strain evidence="2">Urdbean</strain>
    </source>
</reference>
<keyword evidence="1" id="KW-0472">Membrane</keyword>
<evidence type="ECO:0000313" key="3">
    <source>
        <dbReference type="Proteomes" id="UP001374535"/>
    </source>
</evidence>
<dbReference type="Proteomes" id="UP001374535">
    <property type="component" value="Chromosome 5"/>
</dbReference>
<gene>
    <name evidence="2" type="ORF">V8G54_015837</name>
</gene>
<name>A0AAQ3NL24_VIGMU</name>
<dbReference type="AlphaFoldDB" id="A0AAQ3NL24"/>
<organism evidence="2 3">
    <name type="scientific">Vigna mungo</name>
    <name type="common">Black gram</name>
    <name type="synonym">Phaseolus mungo</name>
    <dbReference type="NCBI Taxonomy" id="3915"/>
    <lineage>
        <taxon>Eukaryota</taxon>
        <taxon>Viridiplantae</taxon>
        <taxon>Streptophyta</taxon>
        <taxon>Embryophyta</taxon>
        <taxon>Tracheophyta</taxon>
        <taxon>Spermatophyta</taxon>
        <taxon>Magnoliopsida</taxon>
        <taxon>eudicotyledons</taxon>
        <taxon>Gunneridae</taxon>
        <taxon>Pentapetalae</taxon>
        <taxon>rosids</taxon>
        <taxon>fabids</taxon>
        <taxon>Fabales</taxon>
        <taxon>Fabaceae</taxon>
        <taxon>Papilionoideae</taxon>
        <taxon>50 kb inversion clade</taxon>
        <taxon>NPAAA clade</taxon>
        <taxon>indigoferoid/millettioid clade</taxon>
        <taxon>Phaseoleae</taxon>
        <taxon>Vigna</taxon>
    </lineage>
</organism>
<accession>A0AAQ3NL24</accession>
<keyword evidence="1" id="KW-1133">Transmembrane helix</keyword>